<accession>A0AAD7AKS8</accession>
<comment type="caution">
    <text evidence="1">The sequence shown here is derived from an EMBL/GenBank/DDBJ whole genome shotgun (WGS) entry which is preliminary data.</text>
</comment>
<protein>
    <submittedName>
        <fullName evidence="1">Uncharacterized protein</fullName>
    </submittedName>
</protein>
<name>A0AAD7AKS8_9AGAR</name>
<keyword evidence="2" id="KW-1185">Reference proteome</keyword>
<sequence>MVATSRWQLLGFRTASESNSSDSEWVVTYFASTLFTPAGLDIHSHSKDGLRLC</sequence>
<evidence type="ECO:0000313" key="1">
    <source>
        <dbReference type="EMBL" id="KAJ7361587.1"/>
    </source>
</evidence>
<evidence type="ECO:0000313" key="2">
    <source>
        <dbReference type="Proteomes" id="UP001218218"/>
    </source>
</evidence>
<dbReference type="Proteomes" id="UP001218218">
    <property type="component" value="Unassembled WGS sequence"/>
</dbReference>
<dbReference type="EMBL" id="JARIHO010000005">
    <property type="protein sequence ID" value="KAJ7361587.1"/>
    <property type="molecule type" value="Genomic_DNA"/>
</dbReference>
<dbReference type="AlphaFoldDB" id="A0AAD7AKS8"/>
<organism evidence="1 2">
    <name type="scientific">Mycena albidolilacea</name>
    <dbReference type="NCBI Taxonomy" id="1033008"/>
    <lineage>
        <taxon>Eukaryota</taxon>
        <taxon>Fungi</taxon>
        <taxon>Dikarya</taxon>
        <taxon>Basidiomycota</taxon>
        <taxon>Agaricomycotina</taxon>
        <taxon>Agaricomycetes</taxon>
        <taxon>Agaricomycetidae</taxon>
        <taxon>Agaricales</taxon>
        <taxon>Marasmiineae</taxon>
        <taxon>Mycenaceae</taxon>
        <taxon>Mycena</taxon>
    </lineage>
</organism>
<reference evidence="1" key="1">
    <citation type="submission" date="2023-03" db="EMBL/GenBank/DDBJ databases">
        <title>Massive genome expansion in bonnet fungi (Mycena s.s.) driven by repeated elements and novel gene families across ecological guilds.</title>
        <authorList>
            <consortium name="Lawrence Berkeley National Laboratory"/>
            <person name="Harder C.B."/>
            <person name="Miyauchi S."/>
            <person name="Viragh M."/>
            <person name="Kuo A."/>
            <person name="Thoen E."/>
            <person name="Andreopoulos B."/>
            <person name="Lu D."/>
            <person name="Skrede I."/>
            <person name="Drula E."/>
            <person name="Henrissat B."/>
            <person name="Morin E."/>
            <person name="Kohler A."/>
            <person name="Barry K."/>
            <person name="LaButti K."/>
            <person name="Morin E."/>
            <person name="Salamov A."/>
            <person name="Lipzen A."/>
            <person name="Mereny Z."/>
            <person name="Hegedus B."/>
            <person name="Baldrian P."/>
            <person name="Stursova M."/>
            <person name="Weitz H."/>
            <person name="Taylor A."/>
            <person name="Grigoriev I.V."/>
            <person name="Nagy L.G."/>
            <person name="Martin F."/>
            <person name="Kauserud H."/>
        </authorList>
    </citation>
    <scope>NUCLEOTIDE SEQUENCE</scope>
    <source>
        <strain evidence="1">CBHHK002</strain>
    </source>
</reference>
<proteinExistence type="predicted"/>
<gene>
    <name evidence="1" type="ORF">DFH08DRAFT_844622</name>
</gene>